<reference evidence="2" key="1">
    <citation type="submission" date="2023-03" db="EMBL/GenBank/DDBJ databases">
        <title>Massive genome expansion in bonnet fungi (Mycena s.s.) driven by repeated elements and novel gene families across ecological guilds.</title>
        <authorList>
            <consortium name="Lawrence Berkeley National Laboratory"/>
            <person name="Harder C.B."/>
            <person name="Miyauchi S."/>
            <person name="Viragh M."/>
            <person name="Kuo A."/>
            <person name="Thoen E."/>
            <person name="Andreopoulos B."/>
            <person name="Lu D."/>
            <person name="Skrede I."/>
            <person name="Drula E."/>
            <person name="Henrissat B."/>
            <person name="Morin E."/>
            <person name="Kohler A."/>
            <person name="Barry K."/>
            <person name="LaButti K."/>
            <person name="Morin E."/>
            <person name="Salamov A."/>
            <person name="Lipzen A."/>
            <person name="Mereny Z."/>
            <person name="Hegedus B."/>
            <person name="Baldrian P."/>
            <person name="Stursova M."/>
            <person name="Weitz H."/>
            <person name="Taylor A."/>
            <person name="Grigoriev I.V."/>
            <person name="Nagy L.G."/>
            <person name="Martin F."/>
            <person name="Kauserud H."/>
        </authorList>
    </citation>
    <scope>NUCLEOTIDE SEQUENCE</scope>
    <source>
        <strain evidence="2">CBHHK182m</strain>
    </source>
</reference>
<evidence type="ECO:0000313" key="2">
    <source>
        <dbReference type="EMBL" id="KAJ7690599.1"/>
    </source>
</evidence>
<sequence length="134" mass="15264">MNVSTIFRPPYRPHVLERQIQLPLFFRADEWCLPTSARHHRSPIFRSSPPLADLPPDSNLPRPPIPTHMRKTKAPSRPFAFVLYPSLSISHTLLSSFLSSTCADFRVAAKDIFKYCSFRLHSLPSPLLPDAPCK</sequence>
<dbReference type="Proteomes" id="UP001215598">
    <property type="component" value="Unassembled WGS sequence"/>
</dbReference>
<feature type="region of interest" description="Disordered" evidence="1">
    <location>
        <begin position="46"/>
        <end position="72"/>
    </location>
</feature>
<evidence type="ECO:0000313" key="3">
    <source>
        <dbReference type="Proteomes" id="UP001215598"/>
    </source>
</evidence>
<organism evidence="2 3">
    <name type="scientific">Mycena metata</name>
    <dbReference type="NCBI Taxonomy" id="1033252"/>
    <lineage>
        <taxon>Eukaryota</taxon>
        <taxon>Fungi</taxon>
        <taxon>Dikarya</taxon>
        <taxon>Basidiomycota</taxon>
        <taxon>Agaricomycotina</taxon>
        <taxon>Agaricomycetes</taxon>
        <taxon>Agaricomycetidae</taxon>
        <taxon>Agaricales</taxon>
        <taxon>Marasmiineae</taxon>
        <taxon>Mycenaceae</taxon>
        <taxon>Mycena</taxon>
    </lineage>
</organism>
<keyword evidence="3" id="KW-1185">Reference proteome</keyword>
<dbReference type="EMBL" id="JARKIB010000833">
    <property type="protein sequence ID" value="KAJ7690599.1"/>
    <property type="molecule type" value="Genomic_DNA"/>
</dbReference>
<feature type="compositionally biased region" description="Low complexity" evidence="1">
    <location>
        <begin position="47"/>
        <end position="60"/>
    </location>
</feature>
<dbReference type="AlphaFoldDB" id="A0AAD7GH35"/>
<accession>A0AAD7GH35</accession>
<comment type="caution">
    <text evidence="2">The sequence shown here is derived from an EMBL/GenBank/DDBJ whole genome shotgun (WGS) entry which is preliminary data.</text>
</comment>
<gene>
    <name evidence="2" type="ORF">B0H16DRAFT_1752474</name>
</gene>
<name>A0AAD7GH35_9AGAR</name>
<proteinExistence type="predicted"/>
<protein>
    <submittedName>
        <fullName evidence="2">Uncharacterized protein</fullName>
    </submittedName>
</protein>
<evidence type="ECO:0000256" key="1">
    <source>
        <dbReference type="SAM" id="MobiDB-lite"/>
    </source>
</evidence>